<dbReference type="PANTHER" id="PTHR30489:SF0">
    <property type="entry name" value="LIPOPROTEIN-RELEASING SYSTEM TRANSMEMBRANE PROTEIN LOLE"/>
    <property type="match status" value="1"/>
</dbReference>
<feature type="domain" description="MacB-like periplasmic core" evidence="9">
    <location>
        <begin position="28"/>
        <end position="214"/>
    </location>
</feature>
<evidence type="ECO:0000256" key="2">
    <source>
        <dbReference type="ARBA" id="ARBA00005236"/>
    </source>
</evidence>
<accession>A0A4P7NXG9</accession>
<keyword evidence="6 7" id="KW-0472">Membrane</keyword>
<comment type="subcellular location">
    <subcellularLocation>
        <location evidence="1">Cell membrane</location>
        <topology evidence="1">Multi-pass membrane protein</topology>
    </subcellularLocation>
</comment>
<keyword evidence="10" id="KW-0378">Hydrolase</keyword>
<organism evidence="10 11">
    <name type="scientific">Hydrogenovibrio crunogenus</name>
    <dbReference type="NCBI Taxonomy" id="39765"/>
    <lineage>
        <taxon>Bacteria</taxon>
        <taxon>Pseudomonadati</taxon>
        <taxon>Pseudomonadota</taxon>
        <taxon>Gammaproteobacteria</taxon>
        <taxon>Thiotrichales</taxon>
        <taxon>Piscirickettsiaceae</taxon>
        <taxon>Hydrogenovibrio</taxon>
    </lineage>
</organism>
<evidence type="ECO:0000256" key="1">
    <source>
        <dbReference type="ARBA" id="ARBA00004651"/>
    </source>
</evidence>
<evidence type="ECO:0000256" key="4">
    <source>
        <dbReference type="ARBA" id="ARBA00022692"/>
    </source>
</evidence>
<sequence>MSIQHGHLPFSILMNFAWRNLWRHRRRTLITLTTIGIGFGLAVLFIGIGDGSHNSMVRNAIKLGEGHLTIQPKGYQEAPANYKYIHNGKVLYQQLKSLSLDANIAPRISLQVLASTASNSTGAMLEGMQSQLDTRTSMLKPFLIKGHWLTEDDHRGILIGQGMAQKLKAKVGSKVVIMAGKKDGDSQAQLARVRGIFNAHINEMDDFLIISNLSLPTEFLVGEGANPLLMPVTRLALFLNNPDDLSRAEVTIEKTLIDQNSVVLNWQEMMPQLVQFIILDDAGNYVFLVLILIMVIFGIVNTVLMSVLERTREFGLLRALGISRRQLLLLVFCEAVLLSFLSVTIGWLVGGSTHLWFAHHGIDFSALMAEGTSAMGTFMDPVIYTELSWDRVLQLTIIVFATTLSTGVYPAIKAARVAPVEALRT</sequence>
<feature type="domain" description="ABC3 transporter permease C-terminal" evidence="8">
    <location>
        <begin position="286"/>
        <end position="417"/>
    </location>
</feature>
<keyword evidence="10" id="KW-0067">ATP-binding</keyword>
<name>A0A4P7NXG9_9GAMM</name>
<gene>
    <name evidence="10" type="primary">macB</name>
    <name evidence="10" type="ORF">GHNINEIG_00447</name>
</gene>
<keyword evidence="5 7" id="KW-1133">Transmembrane helix</keyword>
<evidence type="ECO:0000259" key="8">
    <source>
        <dbReference type="Pfam" id="PF02687"/>
    </source>
</evidence>
<dbReference type="EMBL" id="CP032096">
    <property type="protein sequence ID" value="QBZ82417.1"/>
    <property type="molecule type" value="Genomic_DNA"/>
</dbReference>
<evidence type="ECO:0000313" key="11">
    <source>
        <dbReference type="Proteomes" id="UP000296201"/>
    </source>
</evidence>
<feature type="transmembrane region" description="Helical" evidence="7">
    <location>
        <begin position="29"/>
        <end position="49"/>
    </location>
</feature>
<dbReference type="OrthoDB" id="9784014at2"/>
<dbReference type="GO" id="GO:0098797">
    <property type="term" value="C:plasma membrane protein complex"/>
    <property type="evidence" value="ECO:0007669"/>
    <property type="project" value="TreeGrafter"/>
</dbReference>
<dbReference type="RefSeq" id="WP_135795127.1">
    <property type="nucleotide sequence ID" value="NZ_CP032096.1"/>
</dbReference>
<dbReference type="InterPro" id="IPR003838">
    <property type="entry name" value="ABC3_permease_C"/>
</dbReference>
<dbReference type="PANTHER" id="PTHR30489">
    <property type="entry name" value="LIPOPROTEIN-RELEASING SYSTEM TRANSMEMBRANE PROTEIN LOLE"/>
    <property type="match status" value="1"/>
</dbReference>
<protein>
    <submittedName>
        <fullName evidence="10">Macrolide export ATP-binding/permease protein MacB</fullName>
        <ecNumber evidence="10">3.6.3.-</ecNumber>
    </submittedName>
</protein>
<dbReference type="InterPro" id="IPR051447">
    <property type="entry name" value="Lipoprotein-release_system"/>
</dbReference>
<dbReference type="GO" id="GO:0016787">
    <property type="term" value="F:hydrolase activity"/>
    <property type="evidence" value="ECO:0007669"/>
    <property type="project" value="UniProtKB-KW"/>
</dbReference>
<feature type="transmembrane region" description="Helical" evidence="7">
    <location>
        <begin position="285"/>
        <end position="307"/>
    </location>
</feature>
<reference evidence="10 11" key="1">
    <citation type="submission" date="2018-08" db="EMBL/GenBank/DDBJ databases">
        <title>Horizontal acquisition of hydrogen conversion ability and other habitat adaptations in Hydrogenovibrio crunogenus strains.</title>
        <authorList>
            <person name="Gonnella G."/>
            <person name="Adam N."/>
            <person name="Perner M."/>
        </authorList>
    </citation>
    <scope>NUCLEOTIDE SEQUENCE [LARGE SCALE GENOMIC DNA]</scope>
    <source>
        <strain evidence="10 11">SP-41</strain>
    </source>
</reference>
<dbReference type="Pfam" id="PF12704">
    <property type="entry name" value="MacB_PCD"/>
    <property type="match status" value="1"/>
</dbReference>
<dbReference type="GO" id="GO:0044874">
    <property type="term" value="P:lipoprotein localization to outer membrane"/>
    <property type="evidence" value="ECO:0007669"/>
    <property type="project" value="TreeGrafter"/>
</dbReference>
<feature type="transmembrane region" description="Helical" evidence="7">
    <location>
        <begin position="392"/>
        <end position="412"/>
    </location>
</feature>
<dbReference type="Proteomes" id="UP000296201">
    <property type="component" value="Chromosome"/>
</dbReference>
<dbReference type="Pfam" id="PF02687">
    <property type="entry name" value="FtsX"/>
    <property type="match status" value="1"/>
</dbReference>
<keyword evidence="3" id="KW-1003">Cell membrane</keyword>
<evidence type="ECO:0000259" key="9">
    <source>
        <dbReference type="Pfam" id="PF12704"/>
    </source>
</evidence>
<dbReference type="GO" id="GO:0005524">
    <property type="term" value="F:ATP binding"/>
    <property type="evidence" value="ECO:0007669"/>
    <property type="project" value="UniProtKB-KW"/>
</dbReference>
<evidence type="ECO:0000256" key="6">
    <source>
        <dbReference type="ARBA" id="ARBA00023136"/>
    </source>
</evidence>
<feature type="transmembrane region" description="Helical" evidence="7">
    <location>
        <begin position="327"/>
        <end position="349"/>
    </location>
</feature>
<proteinExistence type="inferred from homology"/>
<keyword evidence="11" id="KW-1185">Reference proteome</keyword>
<comment type="similarity">
    <text evidence="2">Belongs to the ABC-4 integral membrane protein family. LolC/E subfamily.</text>
</comment>
<dbReference type="InterPro" id="IPR025857">
    <property type="entry name" value="MacB_PCD"/>
</dbReference>
<dbReference type="EC" id="3.6.3.-" evidence="10"/>
<dbReference type="AlphaFoldDB" id="A0A4P7NXG9"/>
<evidence type="ECO:0000256" key="5">
    <source>
        <dbReference type="ARBA" id="ARBA00022989"/>
    </source>
</evidence>
<evidence type="ECO:0000256" key="7">
    <source>
        <dbReference type="SAM" id="Phobius"/>
    </source>
</evidence>
<evidence type="ECO:0000313" key="10">
    <source>
        <dbReference type="EMBL" id="QBZ82417.1"/>
    </source>
</evidence>
<evidence type="ECO:0000256" key="3">
    <source>
        <dbReference type="ARBA" id="ARBA00022475"/>
    </source>
</evidence>
<keyword evidence="10" id="KW-0547">Nucleotide-binding</keyword>
<keyword evidence="4 7" id="KW-0812">Transmembrane</keyword>